<dbReference type="EMBL" id="QNVI01000041">
    <property type="protein sequence ID" value="TDA38934.1"/>
    <property type="molecule type" value="Genomic_DNA"/>
</dbReference>
<evidence type="ECO:0000313" key="3">
    <source>
        <dbReference type="EMBL" id="TDA38934.1"/>
    </source>
</evidence>
<organism evidence="2 4">
    <name type="scientific">Thermoproteota archaeon</name>
    <dbReference type="NCBI Taxonomy" id="2056631"/>
    <lineage>
        <taxon>Archaea</taxon>
        <taxon>Thermoproteota</taxon>
    </lineage>
</organism>
<reference evidence="2 4" key="2">
    <citation type="journal article" date="2019" name="Nat. Microbiol.">
        <title>Wide diversity of methane and short-chain alkane metabolisms in uncultured archaea.</title>
        <authorList>
            <person name="Borrel G."/>
            <person name="Adam P.S."/>
            <person name="McKay L.J."/>
            <person name="Chen L.X."/>
            <person name="Sierra-Garcia I.N."/>
            <person name="Sieber C.M."/>
            <person name="Letourneur Q."/>
            <person name="Ghozlane A."/>
            <person name="Andersen G.L."/>
            <person name="Li W.J."/>
            <person name="Hallam S.J."/>
            <person name="Muyzer G."/>
            <person name="de Oliveira V.M."/>
            <person name="Inskeep W.P."/>
            <person name="Banfield J.F."/>
            <person name="Gribaldo S."/>
        </authorList>
    </citation>
    <scope>NUCLEOTIDE SEQUENCE [LARGE SCALE GENOMIC DNA]</scope>
    <source>
        <strain evidence="2">Verst-YHS</strain>
    </source>
</reference>
<sequence length="28" mass="3275">MSIPKSIAEKLEIKEGTKLRIYNEEIKL</sequence>
<evidence type="ECO:0000313" key="5">
    <source>
        <dbReference type="Proteomes" id="UP000317265"/>
    </source>
</evidence>
<evidence type="ECO:0000259" key="1">
    <source>
        <dbReference type="Pfam" id="PF04014"/>
    </source>
</evidence>
<dbReference type="Pfam" id="PF04014">
    <property type="entry name" value="MazE_antitoxin"/>
    <property type="match status" value="1"/>
</dbReference>
<accession>A0A520KE75</accession>
<reference evidence="3 5" key="1">
    <citation type="journal article" date="2019" name="Nat. Microbiol.">
        <title>Expanding anaerobic alkane metabolism in the domain of Archaea.</title>
        <authorList>
            <person name="Wang Y."/>
            <person name="Wegener G."/>
            <person name="Hou J."/>
            <person name="Wang F."/>
            <person name="Xiao X."/>
        </authorList>
    </citation>
    <scope>NUCLEOTIDE SEQUENCE [LARGE SCALE GENOMIC DNA]</scope>
    <source>
        <strain evidence="3">WYZ-LMO11</strain>
    </source>
</reference>
<gene>
    <name evidence="3" type="ORF">DSO09_03045</name>
    <name evidence="2" type="ORF">EF809_05665</name>
</gene>
<evidence type="ECO:0000313" key="4">
    <source>
        <dbReference type="Proteomes" id="UP000316080"/>
    </source>
</evidence>
<feature type="domain" description="SpoVT-AbrB" evidence="1">
    <location>
        <begin position="1"/>
        <end position="24"/>
    </location>
</feature>
<name>A0A520KE75_9CREN</name>
<protein>
    <recommendedName>
        <fullName evidence="1">SpoVT-AbrB domain-containing protein</fullName>
    </recommendedName>
</protein>
<dbReference type="Gene3D" id="2.10.260.10">
    <property type="match status" value="1"/>
</dbReference>
<comment type="caution">
    <text evidence="2">The sequence shown here is derived from an EMBL/GenBank/DDBJ whole genome shotgun (WGS) entry which is preliminary data.</text>
</comment>
<proteinExistence type="predicted"/>
<dbReference type="Proteomes" id="UP000316080">
    <property type="component" value="Unassembled WGS sequence"/>
</dbReference>
<dbReference type="EMBL" id="RXIH01000046">
    <property type="protein sequence ID" value="RZN55310.1"/>
    <property type="molecule type" value="Genomic_DNA"/>
</dbReference>
<dbReference type="GO" id="GO:0003677">
    <property type="term" value="F:DNA binding"/>
    <property type="evidence" value="ECO:0007669"/>
    <property type="project" value="InterPro"/>
</dbReference>
<evidence type="ECO:0000313" key="2">
    <source>
        <dbReference type="EMBL" id="RZN55310.1"/>
    </source>
</evidence>
<dbReference type="InterPro" id="IPR007159">
    <property type="entry name" value="SpoVT-AbrB_dom"/>
</dbReference>
<dbReference type="Proteomes" id="UP000317265">
    <property type="component" value="Unassembled WGS sequence"/>
</dbReference>
<dbReference type="AlphaFoldDB" id="A0A520KE75"/>
<dbReference type="NCBIfam" id="TIGR01439">
    <property type="entry name" value="lp_hng_hel_AbrB"/>
    <property type="match status" value="1"/>
</dbReference>